<keyword evidence="1" id="KW-0732">Signal</keyword>
<dbReference type="GeneID" id="19119690"/>
<dbReference type="AlphaFoldDB" id="W6Z7I2"/>
<evidence type="ECO:0000313" key="2">
    <source>
        <dbReference type="EMBL" id="EUC39656.1"/>
    </source>
</evidence>
<evidence type="ECO:0000256" key="1">
    <source>
        <dbReference type="SAM" id="SignalP"/>
    </source>
</evidence>
<dbReference type="EMBL" id="KI964288">
    <property type="protein sequence ID" value="EUC39656.1"/>
    <property type="molecule type" value="Genomic_DNA"/>
</dbReference>
<gene>
    <name evidence="2" type="ORF">COCMIDRAFT_110928</name>
</gene>
<dbReference type="Proteomes" id="UP000054032">
    <property type="component" value="Unassembled WGS sequence"/>
</dbReference>
<accession>W6Z7I2</accession>
<sequence length="97" mass="10264">MVRIISIVGFLLTVVAGVQAQGGSPCQCLFSDGSHCCVTYSFSFQTRAGLSQDCADNCRTATRDSDNKACAANGNNSNVSSWNAQFRASCRSRGSID</sequence>
<reference evidence="2 3" key="1">
    <citation type="journal article" date="2013" name="PLoS Genet.">
        <title>Comparative genome structure, secondary metabolite, and effector coding capacity across Cochliobolus pathogens.</title>
        <authorList>
            <person name="Condon B.J."/>
            <person name="Leng Y."/>
            <person name="Wu D."/>
            <person name="Bushley K.E."/>
            <person name="Ohm R.A."/>
            <person name="Otillar R."/>
            <person name="Martin J."/>
            <person name="Schackwitz W."/>
            <person name="Grimwood J."/>
            <person name="MohdZainudin N."/>
            <person name="Xue C."/>
            <person name="Wang R."/>
            <person name="Manning V.A."/>
            <person name="Dhillon B."/>
            <person name="Tu Z.J."/>
            <person name="Steffenson B.J."/>
            <person name="Salamov A."/>
            <person name="Sun H."/>
            <person name="Lowry S."/>
            <person name="LaButti K."/>
            <person name="Han J."/>
            <person name="Copeland A."/>
            <person name="Lindquist E."/>
            <person name="Barry K."/>
            <person name="Schmutz J."/>
            <person name="Baker S.E."/>
            <person name="Ciuffetti L.M."/>
            <person name="Grigoriev I.V."/>
            <person name="Zhong S."/>
            <person name="Turgeon B.G."/>
        </authorList>
    </citation>
    <scope>NUCLEOTIDE SEQUENCE [LARGE SCALE GENOMIC DNA]</scope>
    <source>
        <strain evidence="2 3">ATCC 44560</strain>
    </source>
</reference>
<feature type="signal peptide" evidence="1">
    <location>
        <begin position="1"/>
        <end position="20"/>
    </location>
</feature>
<dbReference type="RefSeq" id="XP_007693823.1">
    <property type="nucleotide sequence ID" value="XM_007695633.1"/>
</dbReference>
<protein>
    <recommendedName>
        <fullName evidence="4">Extracellular membrane protein CFEM domain-containing protein</fullName>
    </recommendedName>
</protein>
<name>W6Z7I2_COCMI</name>
<dbReference type="OrthoDB" id="2818448at2759"/>
<keyword evidence="3" id="KW-1185">Reference proteome</keyword>
<evidence type="ECO:0000313" key="3">
    <source>
        <dbReference type="Proteomes" id="UP000054032"/>
    </source>
</evidence>
<dbReference type="HOGENOM" id="CLU_154032_0_0_1"/>
<evidence type="ECO:0008006" key="4">
    <source>
        <dbReference type="Google" id="ProtNLM"/>
    </source>
</evidence>
<dbReference type="KEGG" id="bor:COCMIDRAFT_110928"/>
<organism evidence="2 3">
    <name type="scientific">Bipolaris oryzae ATCC 44560</name>
    <dbReference type="NCBI Taxonomy" id="930090"/>
    <lineage>
        <taxon>Eukaryota</taxon>
        <taxon>Fungi</taxon>
        <taxon>Dikarya</taxon>
        <taxon>Ascomycota</taxon>
        <taxon>Pezizomycotina</taxon>
        <taxon>Dothideomycetes</taxon>
        <taxon>Pleosporomycetidae</taxon>
        <taxon>Pleosporales</taxon>
        <taxon>Pleosporineae</taxon>
        <taxon>Pleosporaceae</taxon>
        <taxon>Bipolaris</taxon>
    </lineage>
</organism>
<proteinExistence type="predicted"/>
<feature type="chain" id="PRO_5004889582" description="Extracellular membrane protein CFEM domain-containing protein" evidence="1">
    <location>
        <begin position="21"/>
        <end position="97"/>
    </location>
</feature>